<dbReference type="OrthoDB" id="7281351at2"/>
<dbReference type="PANTHER" id="PTHR34094:SF1">
    <property type="entry name" value="PROTEIN FAM185A"/>
    <property type="match status" value="1"/>
</dbReference>
<dbReference type="Pfam" id="PF13349">
    <property type="entry name" value="DUF4097"/>
    <property type="match status" value="1"/>
</dbReference>
<dbReference type="Proteomes" id="UP000019760">
    <property type="component" value="Unassembled WGS sequence"/>
</dbReference>
<keyword evidence="1" id="KW-0732">Signal</keyword>
<evidence type="ECO:0000313" key="4">
    <source>
        <dbReference type="Proteomes" id="UP000019760"/>
    </source>
</evidence>
<reference evidence="4" key="1">
    <citation type="journal article" date="2014" name="FEMS Microbiol. Lett.">
        <title>Draft Genomic DNA Sequence of the Facultatively Methylotrophic Bacterium Acidomonas methanolica type strain MB58.</title>
        <authorList>
            <person name="Higashiura N."/>
            <person name="Hadano H."/>
            <person name="Hirakawa H."/>
            <person name="Matsutani M."/>
            <person name="Takabe S."/>
            <person name="Matsushita K."/>
            <person name="Azuma Y."/>
        </authorList>
    </citation>
    <scope>NUCLEOTIDE SEQUENCE [LARGE SCALE GENOMIC DNA]</scope>
    <source>
        <strain evidence="4">MB58</strain>
    </source>
</reference>
<protein>
    <recommendedName>
        <fullName evidence="2">DUF4097 domain-containing protein</fullName>
    </recommendedName>
</protein>
<feature type="domain" description="DUF4097" evidence="2">
    <location>
        <begin position="45"/>
        <end position="174"/>
    </location>
</feature>
<feature type="chain" id="PRO_5030001476" description="DUF4097 domain-containing protein" evidence="1">
    <location>
        <begin position="30"/>
        <end position="235"/>
    </location>
</feature>
<accession>A0A023D8V2</accession>
<proteinExistence type="predicted"/>
<sequence>MQALHFRRLVIIVALPVFCLAVARTAAEAVDQPVTINQMANDIDRDVVADGSTLSTMGGDIHLGRAEGEVTLRTMGGDIRVESAQGPLQVQTMGGDVRIGSVARDVDIRTQGGEVSIHAASGAVRADTAGGDIDVALAEAQAPRAVSLRALGGDIVLHVPADFDGTVDATISYTRHFDGLPRLIEPFGLPRTETPGWIAGFGSERKIIHVTGTVGHGRDHITLSTVNGNIRIVKA</sequence>
<evidence type="ECO:0000256" key="1">
    <source>
        <dbReference type="SAM" id="SignalP"/>
    </source>
</evidence>
<evidence type="ECO:0000313" key="3">
    <source>
        <dbReference type="EMBL" id="GAJ30160.1"/>
    </source>
</evidence>
<dbReference type="InterPro" id="IPR025164">
    <property type="entry name" value="Toastrack_DUF4097"/>
</dbReference>
<gene>
    <name evidence="3" type="ORF">Amme_109_004</name>
</gene>
<dbReference type="EMBL" id="BAND01000108">
    <property type="protein sequence ID" value="GAJ30160.1"/>
    <property type="molecule type" value="Genomic_DNA"/>
</dbReference>
<comment type="caution">
    <text evidence="3">The sequence shown here is derived from an EMBL/GenBank/DDBJ whole genome shotgun (WGS) entry which is preliminary data.</text>
</comment>
<dbReference type="RefSeq" id="WP_052512118.1">
    <property type="nucleotide sequence ID" value="NZ_BAND01000108.1"/>
</dbReference>
<organism evidence="3 4">
    <name type="scientific">Acidomonas methanolica NBRC 104435</name>
    <dbReference type="NCBI Taxonomy" id="1231351"/>
    <lineage>
        <taxon>Bacteria</taxon>
        <taxon>Pseudomonadati</taxon>
        <taxon>Pseudomonadota</taxon>
        <taxon>Alphaproteobacteria</taxon>
        <taxon>Acetobacterales</taxon>
        <taxon>Acetobacteraceae</taxon>
        <taxon>Acidomonas</taxon>
    </lineage>
</organism>
<feature type="signal peptide" evidence="1">
    <location>
        <begin position="1"/>
        <end position="29"/>
    </location>
</feature>
<name>A0A023D8V2_ACIMT</name>
<dbReference type="AlphaFoldDB" id="A0A023D8V2"/>
<dbReference type="PANTHER" id="PTHR34094">
    <property type="match status" value="1"/>
</dbReference>
<reference evidence="3 4" key="2">
    <citation type="journal article" date="2014" name="FEMS Microbiol. Lett.">
        <title>Draft genomic DNA sequence of the facultatively methylotrophic bacterium Acidomonas methanolica type strain MB58.</title>
        <authorList>
            <person name="Higashiura N."/>
            <person name="Hadano H."/>
            <person name="Hirakawa H."/>
            <person name="Matsutani M."/>
            <person name="Takabe S."/>
            <person name="Matsushita K."/>
            <person name="Azuma Y."/>
        </authorList>
    </citation>
    <scope>NUCLEOTIDE SEQUENCE [LARGE SCALE GENOMIC DNA]</scope>
    <source>
        <strain evidence="3 4">MB58</strain>
    </source>
</reference>
<keyword evidence="4" id="KW-1185">Reference proteome</keyword>
<evidence type="ECO:0000259" key="2">
    <source>
        <dbReference type="Pfam" id="PF13349"/>
    </source>
</evidence>